<proteinExistence type="predicted"/>
<dbReference type="AlphaFoldDB" id="A0A5J4SY75"/>
<name>A0A5J4SY75_9ZZZZ</name>
<organism evidence="1">
    <name type="scientific">termite gut metagenome</name>
    <dbReference type="NCBI Taxonomy" id="433724"/>
    <lineage>
        <taxon>unclassified sequences</taxon>
        <taxon>metagenomes</taxon>
        <taxon>organismal metagenomes</taxon>
    </lineage>
</organism>
<gene>
    <name evidence="1" type="ORF">EZS27_001910</name>
</gene>
<protein>
    <submittedName>
        <fullName evidence="1">Uncharacterized protein</fullName>
    </submittedName>
</protein>
<evidence type="ECO:0000313" key="1">
    <source>
        <dbReference type="EMBL" id="KAA6350682.1"/>
    </source>
</evidence>
<sequence>MKNRAYKFVIEGDIFPFLHYLFQDYCLSLFSKKLIKIAAYYQSTVSFIVSAGQTGGYFYGYRKLQIISFFV</sequence>
<accession>A0A5J4SY75</accession>
<dbReference type="EMBL" id="SNRY01000024">
    <property type="protein sequence ID" value="KAA6350682.1"/>
    <property type="molecule type" value="Genomic_DNA"/>
</dbReference>
<comment type="caution">
    <text evidence="1">The sequence shown here is derived from an EMBL/GenBank/DDBJ whole genome shotgun (WGS) entry which is preliminary data.</text>
</comment>
<reference evidence="1" key="1">
    <citation type="submission" date="2019-03" db="EMBL/GenBank/DDBJ databases">
        <title>Single cell metagenomics reveals metabolic interactions within the superorganism composed of flagellate Streblomastix strix and complex community of Bacteroidetes bacteria on its surface.</title>
        <authorList>
            <person name="Treitli S.C."/>
            <person name="Kolisko M."/>
            <person name="Husnik F."/>
            <person name="Keeling P."/>
            <person name="Hampl V."/>
        </authorList>
    </citation>
    <scope>NUCLEOTIDE SEQUENCE</scope>
    <source>
        <strain evidence="1">STM</strain>
    </source>
</reference>